<evidence type="ECO:0000256" key="5">
    <source>
        <dbReference type="ARBA" id="ARBA00022741"/>
    </source>
</evidence>
<evidence type="ECO:0000256" key="7">
    <source>
        <dbReference type="ARBA" id="ARBA00022917"/>
    </source>
</evidence>
<dbReference type="InterPro" id="IPR019499">
    <property type="entry name" value="Val-tRNA_synth_tRNA-bd"/>
</dbReference>
<dbReference type="Gene3D" id="1.10.287.380">
    <property type="entry name" value="Valyl-tRNA synthetase, C-terminal domain"/>
    <property type="match status" value="1"/>
</dbReference>
<evidence type="ECO:0000256" key="8">
    <source>
        <dbReference type="ARBA" id="ARBA00023054"/>
    </source>
</evidence>
<gene>
    <name evidence="12" type="primary">valS</name>
    <name evidence="16" type="ordered locus">CKR_2852</name>
</gene>
<dbReference type="AlphaFoldDB" id="B9E5X8"/>
<dbReference type="SUPFAM" id="SSF50677">
    <property type="entry name" value="ValRS/IleRS/LeuRS editing domain"/>
    <property type="match status" value="1"/>
</dbReference>
<comment type="subcellular location">
    <subcellularLocation>
        <location evidence="1 12">Cytoplasm</location>
    </subcellularLocation>
</comment>
<reference evidence="17" key="1">
    <citation type="submission" date="2005-09" db="EMBL/GenBank/DDBJ databases">
        <title>Complete genome sequence of Clostridium kluyveri and comparative genomics of Clostridia species.</title>
        <authorList>
            <person name="Inui M."/>
            <person name="Nonaka H."/>
            <person name="Shinoda Y."/>
            <person name="Ikenaga Y."/>
            <person name="Abe M."/>
            <person name="Naito K."/>
            <person name="Vertes A.A."/>
            <person name="Yukawa H."/>
        </authorList>
    </citation>
    <scope>NUCLEOTIDE SEQUENCE [LARGE SCALE GENOMIC DNA]</scope>
    <source>
        <strain evidence="17">NBRC 12016</strain>
    </source>
</reference>
<dbReference type="InterPro" id="IPR037118">
    <property type="entry name" value="Val-tRNA_synth_C_sf"/>
</dbReference>
<evidence type="ECO:0000256" key="12">
    <source>
        <dbReference type="HAMAP-Rule" id="MF_02004"/>
    </source>
</evidence>
<dbReference type="InterPro" id="IPR009008">
    <property type="entry name" value="Val/Leu/Ile-tRNA-synth_edit"/>
</dbReference>
<dbReference type="InterPro" id="IPR033705">
    <property type="entry name" value="Anticodon_Ia_Val"/>
</dbReference>
<dbReference type="InterPro" id="IPR009080">
    <property type="entry name" value="tRNAsynth_Ia_anticodon-bd"/>
</dbReference>
<dbReference type="FunFam" id="3.40.50.620:FF:000032">
    <property type="entry name" value="Valine--tRNA ligase"/>
    <property type="match status" value="1"/>
</dbReference>
<dbReference type="GO" id="GO:0004832">
    <property type="term" value="F:valine-tRNA ligase activity"/>
    <property type="evidence" value="ECO:0007669"/>
    <property type="project" value="UniProtKB-UniRule"/>
</dbReference>
<dbReference type="Pfam" id="PF10458">
    <property type="entry name" value="Val_tRNA-synt_C"/>
    <property type="match status" value="1"/>
</dbReference>
<keyword evidence="9 12" id="KW-0030">Aminoacyl-tRNA synthetase</keyword>
<accession>B9E5X8</accession>
<dbReference type="Pfam" id="PF08264">
    <property type="entry name" value="Anticodon_1"/>
    <property type="match status" value="1"/>
</dbReference>
<evidence type="ECO:0000256" key="1">
    <source>
        <dbReference type="ARBA" id="ARBA00004496"/>
    </source>
</evidence>
<evidence type="ECO:0000256" key="11">
    <source>
        <dbReference type="ARBA" id="ARBA00060830"/>
    </source>
</evidence>
<dbReference type="Pfam" id="PF00133">
    <property type="entry name" value="tRNA-synt_1"/>
    <property type="match status" value="1"/>
</dbReference>
<dbReference type="Proteomes" id="UP000007969">
    <property type="component" value="Chromosome"/>
</dbReference>
<feature type="coiled-coil region" evidence="12">
    <location>
        <begin position="831"/>
        <end position="865"/>
    </location>
</feature>
<dbReference type="EC" id="6.1.1.9" evidence="12"/>
<keyword evidence="8 12" id="KW-0175">Coiled coil</keyword>
<dbReference type="Gene3D" id="1.10.730.10">
    <property type="entry name" value="Isoleucyl-tRNA Synthetase, Domain 1"/>
    <property type="match status" value="1"/>
</dbReference>
<comment type="similarity">
    <text evidence="11 12">Belongs to the class-I aminoacyl-tRNA synthetase family. ValS type 1 subfamily.</text>
</comment>
<dbReference type="InterPro" id="IPR010978">
    <property type="entry name" value="tRNA-bd_arm"/>
</dbReference>
<evidence type="ECO:0000256" key="3">
    <source>
        <dbReference type="ARBA" id="ARBA00022490"/>
    </source>
</evidence>
<dbReference type="CDD" id="cd00817">
    <property type="entry name" value="ValRS_core"/>
    <property type="match status" value="1"/>
</dbReference>
<dbReference type="NCBIfam" id="TIGR00422">
    <property type="entry name" value="valS"/>
    <property type="match status" value="1"/>
</dbReference>
<protein>
    <recommendedName>
        <fullName evidence="12">Valine--tRNA ligase</fullName>
        <ecNumber evidence="12">6.1.1.9</ecNumber>
    </recommendedName>
    <alternativeName>
        <fullName evidence="12">Valyl-tRNA synthetase</fullName>
        <shortName evidence="12">ValRS</shortName>
    </alternativeName>
</protein>
<evidence type="ECO:0000259" key="13">
    <source>
        <dbReference type="Pfam" id="PF00133"/>
    </source>
</evidence>
<evidence type="ECO:0000313" key="16">
    <source>
        <dbReference type="EMBL" id="BAH07903.1"/>
    </source>
</evidence>
<dbReference type="GO" id="GO:0006438">
    <property type="term" value="P:valyl-tRNA aminoacylation"/>
    <property type="evidence" value="ECO:0007669"/>
    <property type="project" value="UniProtKB-UniRule"/>
</dbReference>
<dbReference type="GO" id="GO:0002161">
    <property type="term" value="F:aminoacyl-tRNA deacylase activity"/>
    <property type="evidence" value="ECO:0007669"/>
    <property type="project" value="InterPro"/>
</dbReference>
<evidence type="ECO:0000256" key="4">
    <source>
        <dbReference type="ARBA" id="ARBA00022598"/>
    </source>
</evidence>
<feature type="domain" description="Valyl-tRNA synthetase tRNA-binding arm" evidence="15">
    <location>
        <begin position="834"/>
        <end position="898"/>
    </location>
</feature>
<dbReference type="HOGENOM" id="CLU_001493_0_2_9"/>
<sequence>MEAFYNEIIFVRGGILMSEKKEMATTYNPKAFEERLYNIWQEKGYFTPKADHTKKSYTIVIPPPNITGKLHLGHALDDTIQDIIIRTKRMQGYNTLWVPGEDHASIATEVKVEKELLKDGVVKKEIGREAFLKRTWEWTDEYRARIREQIKKLGCSVDFTRERFTMDEGLNKAVRKFFVKLYEEGFIYQGNRIINWCPKCHTAISDAEIEYGEQQGHFWHIKYKVIDSDEYLEIATTRPETMFGDTAIAVNPEDERYKHLIGKTALLPILNREIPIVSDDYVDMEFGTGAVKITPAHDPNDYYVGKRHNLPEIIVLNENGTVKLPGTKYDGLDRYEARKLLVKDLEEQGFLVKVKEHVHNVGCHDRCETTIEPMLSKQWFVKMESLAKPAVDVVKNKKVKFIPERFEKTYFNWMENIQDWCISRQLWWGHRIPVWYCKDCGEVIVSDRDPSKCSKCNSSNIEQDKDVLDTWFSSALWPFSTLGWPENTEDLKCFYPNNTLVTGYDIIFFWVARMIFSGLYCMDDIPFENVLIHGIVRDSEGRKMSKSLGNGVDPIEVIGEYGADALRFALITGNAPGNDIRYYPERVESARNFANKIWNASRFVLMNLDENIMDKYKACREYSDADKWILSRLNTLAKEVTDNIEKFELGIAAQKMYDFIWGEFCDWYIELVKPVMYGGSEKEKGVAYNVLNNVLVTSLQLFHPIMPFITEEIYSHLYTDCESITVSSWPEYNEKFKDSKVEKDMEYIIEAIKAIRNVRAEMNVPFSKKAKLLIYITEKNALDTFKNGEEYFKKLASASEIEFLDDKSKVSENAVSAVTTGAELFIPLLEIVDKDKEIERLSKEKEKLEKEIKRVDSKLSNEKFLSKAPKSVVDGEREKGDKYREMLETVIERLESLK</sequence>
<feature type="short sequence motif" description="'KMSKS' region" evidence="12">
    <location>
        <begin position="543"/>
        <end position="547"/>
    </location>
</feature>
<dbReference type="PROSITE" id="PS00178">
    <property type="entry name" value="AA_TRNA_LIGASE_I"/>
    <property type="match status" value="1"/>
</dbReference>
<dbReference type="FunFam" id="3.40.50.620:FF:000098">
    <property type="entry name" value="Valine--tRNA ligase"/>
    <property type="match status" value="1"/>
</dbReference>
<dbReference type="PANTHER" id="PTHR11946:SF93">
    <property type="entry name" value="VALINE--TRNA LIGASE, CHLOROPLASTIC_MITOCHONDRIAL 2"/>
    <property type="match status" value="1"/>
</dbReference>
<evidence type="ECO:0000313" key="17">
    <source>
        <dbReference type="Proteomes" id="UP000007969"/>
    </source>
</evidence>
<keyword evidence="3 12" id="KW-0963">Cytoplasm</keyword>
<dbReference type="PRINTS" id="PR00986">
    <property type="entry name" value="TRNASYNTHVAL"/>
</dbReference>
<organism evidence="16 17">
    <name type="scientific">Clostridium kluyveri (strain NBRC 12016)</name>
    <dbReference type="NCBI Taxonomy" id="583346"/>
    <lineage>
        <taxon>Bacteria</taxon>
        <taxon>Bacillati</taxon>
        <taxon>Bacillota</taxon>
        <taxon>Clostridia</taxon>
        <taxon>Eubacteriales</taxon>
        <taxon>Clostridiaceae</taxon>
        <taxon>Clostridium</taxon>
    </lineage>
</organism>
<proteinExistence type="inferred from homology"/>
<evidence type="ECO:0000256" key="2">
    <source>
        <dbReference type="ARBA" id="ARBA00011245"/>
    </source>
</evidence>
<keyword evidence="4 12" id="KW-0436">Ligase</keyword>
<evidence type="ECO:0000256" key="9">
    <source>
        <dbReference type="ARBA" id="ARBA00023146"/>
    </source>
</evidence>
<evidence type="ECO:0000259" key="14">
    <source>
        <dbReference type="Pfam" id="PF08264"/>
    </source>
</evidence>
<feature type="domain" description="Methionyl/Valyl/Leucyl/Isoleucyl-tRNA synthetase anticodon-binding" evidence="14">
    <location>
        <begin position="626"/>
        <end position="773"/>
    </location>
</feature>
<evidence type="ECO:0000259" key="15">
    <source>
        <dbReference type="Pfam" id="PF10458"/>
    </source>
</evidence>
<dbReference type="InterPro" id="IPR002303">
    <property type="entry name" value="Valyl-tRNA_ligase"/>
</dbReference>
<dbReference type="FunFam" id="3.90.740.10:FF:000005">
    <property type="entry name" value="Valine--tRNA ligase, mitochondrial"/>
    <property type="match status" value="1"/>
</dbReference>
<dbReference type="InterPro" id="IPR002300">
    <property type="entry name" value="aa-tRNA-synth_Ia"/>
</dbReference>
<dbReference type="GO" id="GO:0005524">
    <property type="term" value="F:ATP binding"/>
    <property type="evidence" value="ECO:0007669"/>
    <property type="project" value="UniProtKB-UniRule"/>
</dbReference>
<dbReference type="HAMAP" id="MF_02004">
    <property type="entry name" value="Val_tRNA_synth_type1"/>
    <property type="match status" value="1"/>
</dbReference>
<dbReference type="InterPro" id="IPR014729">
    <property type="entry name" value="Rossmann-like_a/b/a_fold"/>
</dbReference>
<dbReference type="KEGG" id="ckr:CKR_2852"/>
<comment type="domain">
    <text evidence="12">The C-terminal coiled-coil domain is crucial for aminoacylation activity.</text>
</comment>
<evidence type="ECO:0000256" key="10">
    <source>
        <dbReference type="ARBA" id="ARBA00047552"/>
    </source>
</evidence>
<evidence type="ECO:0000256" key="6">
    <source>
        <dbReference type="ARBA" id="ARBA00022840"/>
    </source>
</evidence>
<dbReference type="NCBIfam" id="NF004349">
    <property type="entry name" value="PRK05729.1"/>
    <property type="match status" value="1"/>
</dbReference>
<comment type="function">
    <text evidence="12">Catalyzes the attachment of valine to tRNA(Val). As ValRS can inadvertently accommodate and process structurally similar amino acids such as threonine, to avoid such errors, it has a 'posttransfer' editing activity that hydrolyzes mischarged Thr-tRNA(Val) in a tRNA-dependent manner.</text>
</comment>
<name>B9E5X8_CLOK1</name>
<comment type="domain">
    <text evidence="12">ValRS has two distinct active sites: one for aminoacylation and one for editing. The misactivated threonine is translocated from the active site to the editing site.</text>
</comment>
<dbReference type="GO" id="GO:0005829">
    <property type="term" value="C:cytosol"/>
    <property type="evidence" value="ECO:0007669"/>
    <property type="project" value="TreeGrafter"/>
</dbReference>
<comment type="subunit">
    <text evidence="2 12">Monomer.</text>
</comment>
<keyword evidence="7 12" id="KW-0648">Protein biosynthesis</keyword>
<dbReference type="InterPro" id="IPR001412">
    <property type="entry name" value="aa-tRNA-synth_I_CS"/>
</dbReference>
<dbReference type="PANTHER" id="PTHR11946">
    <property type="entry name" value="VALYL-TRNA SYNTHETASES"/>
    <property type="match status" value="1"/>
</dbReference>
<feature type="domain" description="Aminoacyl-tRNA synthetase class Ia" evidence="13">
    <location>
        <begin position="36"/>
        <end position="580"/>
    </location>
</feature>
<dbReference type="EMBL" id="AP009049">
    <property type="protein sequence ID" value="BAH07903.1"/>
    <property type="molecule type" value="Genomic_DNA"/>
</dbReference>
<keyword evidence="6 12" id="KW-0067">ATP-binding</keyword>
<dbReference type="InterPro" id="IPR013155">
    <property type="entry name" value="M/V/L/I-tRNA-synth_anticd-bd"/>
</dbReference>
<comment type="catalytic activity">
    <reaction evidence="10 12">
        <text>tRNA(Val) + L-valine + ATP = L-valyl-tRNA(Val) + AMP + diphosphate</text>
        <dbReference type="Rhea" id="RHEA:10704"/>
        <dbReference type="Rhea" id="RHEA-COMP:9672"/>
        <dbReference type="Rhea" id="RHEA-COMP:9708"/>
        <dbReference type="ChEBI" id="CHEBI:30616"/>
        <dbReference type="ChEBI" id="CHEBI:33019"/>
        <dbReference type="ChEBI" id="CHEBI:57762"/>
        <dbReference type="ChEBI" id="CHEBI:78442"/>
        <dbReference type="ChEBI" id="CHEBI:78537"/>
        <dbReference type="ChEBI" id="CHEBI:456215"/>
        <dbReference type="EC" id="6.1.1.9"/>
    </reaction>
</comment>
<dbReference type="SUPFAM" id="SSF52374">
    <property type="entry name" value="Nucleotidylyl transferase"/>
    <property type="match status" value="1"/>
</dbReference>
<dbReference type="Gene3D" id="3.40.50.620">
    <property type="entry name" value="HUPs"/>
    <property type="match status" value="2"/>
</dbReference>
<dbReference type="SUPFAM" id="SSF47323">
    <property type="entry name" value="Anticodon-binding domain of a subclass of class I aminoacyl-tRNA synthetases"/>
    <property type="match status" value="1"/>
</dbReference>
<dbReference type="SUPFAM" id="SSF46589">
    <property type="entry name" value="tRNA-binding arm"/>
    <property type="match status" value="1"/>
</dbReference>
<dbReference type="FunFam" id="1.10.730.10:FF:000014">
    <property type="entry name" value="Valine--tRNA ligase"/>
    <property type="match status" value="1"/>
</dbReference>
<feature type="binding site" evidence="12">
    <location>
        <position position="546"/>
    </location>
    <ligand>
        <name>ATP</name>
        <dbReference type="ChEBI" id="CHEBI:30616"/>
    </ligand>
</feature>
<keyword evidence="5 12" id="KW-0547">Nucleotide-binding</keyword>
<dbReference type="FunFam" id="1.10.287.380:FF:000001">
    <property type="entry name" value="Valine--tRNA ligase"/>
    <property type="match status" value="1"/>
</dbReference>
<feature type="short sequence motif" description="'HIGH' region" evidence="12">
    <location>
        <begin position="64"/>
        <end position="74"/>
    </location>
</feature>
<dbReference type="CDD" id="cd07962">
    <property type="entry name" value="Anticodon_Ia_Val"/>
    <property type="match status" value="1"/>
</dbReference>